<gene>
    <name evidence="1" type="ORF">SAMN02910406_02515</name>
</gene>
<dbReference type="OrthoDB" id="1821647at2"/>
<name>A0A1I1MTP1_RUMAL</name>
<dbReference type="AlphaFoldDB" id="A0A1I1MTP1"/>
<reference evidence="1 2" key="1">
    <citation type="submission" date="2016-10" db="EMBL/GenBank/DDBJ databases">
        <authorList>
            <person name="de Groot N.N."/>
        </authorList>
    </citation>
    <scope>NUCLEOTIDE SEQUENCE [LARGE SCALE GENOMIC DNA]</scope>
    <source>
        <strain evidence="1 2">AR67</strain>
    </source>
</reference>
<dbReference type="Proteomes" id="UP000182192">
    <property type="component" value="Unassembled WGS sequence"/>
</dbReference>
<accession>A0A1I1MTP1</accession>
<organism evidence="1 2">
    <name type="scientific">Ruminococcus albus</name>
    <dbReference type="NCBI Taxonomy" id="1264"/>
    <lineage>
        <taxon>Bacteria</taxon>
        <taxon>Bacillati</taxon>
        <taxon>Bacillota</taxon>
        <taxon>Clostridia</taxon>
        <taxon>Eubacteriales</taxon>
        <taxon>Oscillospiraceae</taxon>
        <taxon>Ruminococcus</taxon>
    </lineage>
</organism>
<protein>
    <submittedName>
        <fullName evidence="1">Immunity protein 41</fullName>
    </submittedName>
</protein>
<evidence type="ECO:0000313" key="1">
    <source>
        <dbReference type="EMBL" id="SFC85953.1"/>
    </source>
</evidence>
<proteinExistence type="predicted"/>
<evidence type="ECO:0000313" key="2">
    <source>
        <dbReference type="Proteomes" id="UP000182192"/>
    </source>
</evidence>
<dbReference type="EMBL" id="FOKQ01000023">
    <property type="protein sequence ID" value="SFC85953.1"/>
    <property type="molecule type" value="Genomic_DNA"/>
</dbReference>
<sequence length="124" mass="14951">MMDIETAKQILSDNFNAKENTFTFIMYERSRFPKEEFWMVYDSIECLVKNKVFSRELAEQVSYCYERFLKELIYHCDGGDSHGLAYLPENSDVYIDRLDYIVTAFYRVYDKLLDDSFFELERYG</sequence>